<dbReference type="STRING" id="1465490.SAMN05444277_106213"/>
<name>A0A1I5WI63_9BACT</name>
<reference evidence="2 3" key="1">
    <citation type="submission" date="2016-10" db="EMBL/GenBank/DDBJ databases">
        <authorList>
            <person name="de Groot N.N."/>
        </authorList>
    </citation>
    <scope>NUCLEOTIDE SEQUENCE [LARGE SCALE GENOMIC DNA]</scope>
    <source>
        <strain evidence="2 3">DSM 28286</strain>
    </source>
</reference>
<dbReference type="Pfam" id="PF08818">
    <property type="entry name" value="DUF1801"/>
    <property type="match status" value="1"/>
</dbReference>
<dbReference type="RefSeq" id="WP_090658598.1">
    <property type="nucleotide sequence ID" value="NZ_FOXQ01000006.1"/>
</dbReference>
<dbReference type="SUPFAM" id="SSF159888">
    <property type="entry name" value="YdhG-like"/>
    <property type="match status" value="1"/>
</dbReference>
<evidence type="ECO:0000259" key="1">
    <source>
        <dbReference type="Pfam" id="PF08818"/>
    </source>
</evidence>
<proteinExistence type="predicted"/>
<dbReference type="EMBL" id="FOXQ01000006">
    <property type="protein sequence ID" value="SFQ19513.1"/>
    <property type="molecule type" value="Genomic_DNA"/>
</dbReference>
<dbReference type="AlphaFoldDB" id="A0A1I5WI63"/>
<dbReference type="InterPro" id="IPR014922">
    <property type="entry name" value="YdhG-like"/>
</dbReference>
<accession>A0A1I5WI63</accession>
<sequence>MANLKTKQTEDSVTAFLNKVEDAQKRKDCFAISDMMQKATGLAPAMWGTSIVGFGSYHYKYESGHEGDMCIIGFSPRKQNIALYIPGGIHKYDDLLEKLGKHKTGKGCLYINSLDKVDVEVLNSIITQSLQ</sequence>
<keyword evidence="3" id="KW-1185">Reference proteome</keyword>
<gene>
    <name evidence="2" type="ORF">SAMN05444277_106213</name>
</gene>
<dbReference type="Proteomes" id="UP000199031">
    <property type="component" value="Unassembled WGS sequence"/>
</dbReference>
<feature type="domain" description="YdhG-like" evidence="1">
    <location>
        <begin position="25"/>
        <end position="129"/>
    </location>
</feature>
<evidence type="ECO:0000313" key="2">
    <source>
        <dbReference type="EMBL" id="SFQ19513.1"/>
    </source>
</evidence>
<protein>
    <recommendedName>
        <fullName evidence="1">YdhG-like domain-containing protein</fullName>
    </recommendedName>
</protein>
<dbReference type="OrthoDB" id="5951444at2"/>
<organism evidence="2 3">
    <name type="scientific">Parafilimonas terrae</name>
    <dbReference type="NCBI Taxonomy" id="1465490"/>
    <lineage>
        <taxon>Bacteria</taxon>
        <taxon>Pseudomonadati</taxon>
        <taxon>Bacteroidota</taxon>
        <taxon>Chitinophagia</taxon>
        <taxon>Chitinophagales</taxon>
        <taxon>Chitinophagaceae</taxon>
        <taxon>Parafilimonas</taxon>
    </lineage>
</organism>
<evidence type="ECO:0000313" key="3">
    <source>
        <dbReference type="Proteomes" id="UP000199031"/>
    </source>
</evidence>